<evidence type="ECO:0000313" key="1">
    <source>
        <dbReference type="EMBL" id="TCL52764.1"/>
    </source>
</evidence>
<dbReference type="EMBL" id="SLUL01000002">
    <property type="protein sequence ID" value="TCL52764.1"/>
    <property type="molecule type" value="Genomic_DNA"/>
</dbReference>
<dbReference type="OrthoDB" id="2737829at2"/>
<proteinExistence type="predicted"/>
<accession>A0A4R1QPV9</accession>
<organism evidence="1 2">
    <name type="scientific">Thermolongibacillus altinsuensis</name>
    <dbReference type="NCBI Taxonomy" id="575256"/>
    <lineage>
        <taxon>Bacteria</taxon>
        <taxon>Bacillati</taxon>
        <taxon>Bacillota</taxon>
        <taxon>Bacilli</taxon>
        <taxon>Bacillales</taxon>
        <taxon>Anoxybacillaceae</taxon>
        <taxon>Thermolongibacillus</taxon>
    </lineage>
</organism>
<name>A0A4R1QPV9_9BACL</name>
<evidence type="ECO:0000313" key="2">
    <source>
        <dbReference type="Proteomes" id="UP000295658"/>
    </source>
</evidence>
<dbReference type="Proteomes" id="UP000295658">
    <property type="component" value="Unassembled WGS sequence"/>
</dbReference>
<comment type="caution">
    <text evidence="1">The sequence shown here is derived from an EMBL/GenBank/DDBJ whole genome shotgun (WGS) entry which is preliminary data.</text>
</comment>
<reference evidence="1 2" key="1">
    <citation type="submission" date="2019-03" db="EMBL/GenBank/DDBJ databases">
        <title>Genomic Encyclopedia of Type Strains, Phase IV (KMG-IV): sequencing the most valuable type-strain genomes for metagenomic binning, comparative biology and taxonomic classification.</title>
        <authorList>
            <person name="Goeker M."/>
        </authorList>
    </citation>
    <scope>NUCLEOTIDE SEQUENCE [LARGE SCALE GENOMIC DNA]</scope>
    <source>
        <strain evidence="1 2">DSM 24979</strain>
    </source>
</reference>
<keyword evidence="2" id="KW-1185">Reference proteome</keyword>
<sequence>MLKQLPHGIKMNITRSIKKVFEQYMANIQWDEQKYDAVQFMNEWRNYIHNYAPWFQQLDDSVKINPQFHEQLAQRINEIIEQMLNEPPTDEQIAEINRLVQKLGVDDFPYSCKAEAKYHIDRLRNQLKKNSAI</sequence>
<gene>
    <name evidence="1" type="ORF">EDD69_102170</name>
</gene>
<protein>
    <submittedName>
        <fullName evidence="1">Uncharacterized protein</fullName>
    </submittedName>
</protein>
<dbReference type="AlphaFoldDB" id="A0A4R1QPV9"/>
<dbReference type="RefSeq" id="WP_132947369.1">
    <property type="nucleotide sequence ID" value="NZ_BSVG01000007.1"/>
</dbReference>